<accession>V6IXL0</accession>
<dbReference type="PATRIC" id="fig|1395513.3.peg.2524"/>
<dbReference type="EMBL" id="AWTC01000012">
    <property type="protein sequence ID" value="EST11401.1"/>
    <property type="molecule type" value="Genomic_DNA"/>
</dbReference>
<feature type="transmembrane region" description="Helical" evidence="1">
    <location>
        <begin position="90"/>
        <end position="110"/>
    </location>
</feature>
<keyword evidence="1" id="KW-0812">Transmembrane</keyword>
<sequence>MGFHLMLIGFVFIFFHLNINSFDILPDMVGYILVFYGTRTLLSHVHNDQFVYVKFSSLLLILLSGLDFFIQHSVLLNGVINSTQFSGRMFSLLFAAVNMSLLAYCVYHLCRGIEQEARRIENIQIASSANRTCMFFLSYLIVTFIFTAAGILFTINSSEVAQLNGNEGTLLFLLLFLYMIGVIAQLFILLYKSEKAFTTVRTDKS</sequence>
<evidence type="ECO:0000313" key="2">
    <source>
        <dbReference type="EMBL" id="EST11401.1"/>
    </source>
</evidence>
<evidence type="ECO:0000313" key="3">
    <source>
        <dbReference type="Proteomes" id="UP000018296"/>
    </source>
</evidence>
<organism evidence="2 3">
    <name type="scientific">Sporolactobacillus laevolacticus DSM 442</name>
    <dbReference type="NCBI Taxonomy" id="1395513"/>
    <lineage>
        <taxon>Bacteria</taxon>
        <taxon>Bacillati</taxon>
        <taxon>Bacillota</taxon>
        <taxon>Bacilli</taxon>
        <taxon>Bacillales</taxon>
        <taxon>Sporolactobacillaceae</taxon>
        <taxon>Sporolactobacillus</taxon>
    </lineage>
</organism>
<dbReference type="Proteomes" id="UP000018296">
    <property type="component" value="Unassembled WGS sequence"/>
</dbReference>
<dbReference type="RefSeq" id="WP_023510731.1">
    <property type="nucleotide sequence ID" value="NZ_AWTC01000012.1"/>
</dbReference>
<dbReference type="AlphaFoldDB" id="V6IXL0"/>
<dbReference type="OrthoDB" id="2596219at2"/>
<keyword evidence="1" id="KW-0472">Membrane</keyword>
<keyword evidence="3" id="KW-1185">Reference proteome</keyword>
<gene>
    <name evidence="2" type="ORF">P343_12445</name>
</gene>
<comment type="caution">
    <text evidence="2">The sequence shown here is derived from an EMBL/GenBank/DDBJ whole genome shotgun (WGS) entry which is preliminary data.</text>
</comment>
<feature type="transmembrane region" description="Helical" evidence="1">
    <location>
        <begin position="50"/>
        <end position="70"/>
    </location>
</feature>
<feature type="transmembrane region" description="Helical" evidence="1">
    <location>
        <begin position="170"/>
        <end position="191"/>
    </location>
</feature>
<keyword evidence="1" id="KW-1133">Transmembrane helix</keyword>
<feature type="transmembrane region" description="Helical" evidence="1">
    <location>
        <begin position="131"/>
        <end position="155"/>
    </location>
</feature>
<name>V6IXL0_9BACL</name>
<feature type="transmembrane region" description="Helical" evidence="1">
    <location>
        <begin position="6"/>
        <end position="38"/>
    </location>
</feature>
<protein>
    <submittedName>
        <fullName evidence="2">Uncharacterized protein</fullName>
    </submittedName>
</protein>
<dbReference type="STRING" id="1395513.P343_12445"/>
<proteinExistence type="predicted"/>
<evidence type="ECO:0000256" key="1">
    <source>
        <dbReference type="SAM" id="Phobius"/>
    </source>
</evidence>
<reference evidence="2 3" key="1">
    <citation type="journal article" date="2013" name="Genome Announc.">
        <title>Genome Sequence of Sporolactobacillus laevolacticus DSM442, an Efficient Polymer-Grade D-Lactate Producer from Agricultural Waste Cottonseed as a Nitrogen Source.</title>
        <authorList>
            <person name="Wang H."/>
            <person name="Wang L."/>
            <person name="Ju J."/>
            <person name="Yu B."/>
            <person name="Ma Y."/>
        </authorList>
    </citation>
    <scope>NUCLEOTIDE SEQUENCE [LARGE SCALE GENOMIC DNA]</scope>
    <source>
        <strain evidence="2 3">DSM 442</strain>
    </source>
</reference>